<dbReference type="InterPro" id="IPR040624">
    <property type="entry name" value="HalOD1"/>
</dbReference>
<dbReference type="Proteomes" id="UP001596434">
    <property type="component" value="Unassembled WGS sequence"/>
</dbReference>
<protein>
    <submittedName>
        <fullName evidence="2">HalOD1 output domain-containing protein</fullName>
    </submittedName>
</protein>
<dbReference type="EMBL" id="JBHTAT010000001">
    <property type="protein sequence ID" value="MFC7256016.1"/>
    <property type="molecule type" value="Genomic_DNA"/>
</dbReference>
<keyword evidence="3" id="KW-1185">Reference proteome</keyword>
<dbReference type="Pfam" id="PF18545">
    <property type="entry name" value="HalOD1"/>
    <property type="match status" value="1"/>
</dbReference>
<accession>A0ABD6A023</accession>
<feature type="domain" description="Halobacterial output" evidence="1">
    <location>
        <begin position="26"/>
        <end position="95"/>
    </location>
</feature>
<dbReference type="RefSeq" id="WP_379704462.1">
    <property type="nucleotide sequence ID" value="NZ_JBHTAT010000001.1"/>
</dbReference>
<evidence type="ECO:0000313" key="2">
    <source>
        <dbReference type="EMBL" id="MFC7256016.1"/>
    </source>
</evidence>
<comment type="caution">
    <text evidence="2">The sequence shown here is derived from an EMBL/GenBank/DDBJ whole genome shotgun (WGS) entry which is preliminary data.</text>
</comment>
<proteinExistence type="predicted"/>
<dbReference type="AlphaFoldDB" id="A0ABD6A023"/>
<reference evidence="2 3" key="1">
    <citation type="journal article" date="2019" name="Int. J. Syst. Evol. Microbiol.">
        <title>The Global Catalogue of Microorganisms (GCM) 10K type strain sequencing project: providing services to taxonomists for standard genome sequencing and annotation.</title>
        <authorList>
            <consortium name="The Broad Institute Genomics Platform"/>
            <consortium name="The Broad Institute Genome Sequencing Center for Infectious Disease"/>
            <person name="Wu L."/>
            <person name="Ma J."/>
        </authorList>
    </citation>
    <scope>NUCLEOTIDE SEQUENCE [LARGE SCALE GENOMIC DNA]</scope>
    <source>
        <strain evidence="2 3">GX21</strain>
    </source>
</reference>
<gene>
    <name evidence="2" type="ORF">ACFQKE_12060</name>
</gene>
<name>A0ABD6A023_9EURY</name>
<evidence type="ECO:0000313" key="3">
    <source>
        <dbReference type="Proteomes" id="UP001596434"/>
    </source>
</evidence>
<dbReference type="GeneID" id="96954396"/>
<evidence type="ECO:0000259" key="1">
    <source>
        <dbReference type="Pfam" id="PF18545"/>
    </source>
</evidence>
<organism evidence="2 3">
    <name type="scientific">Haloplanus litoreus</name>
    <dbReference type="NCBI Taxonomy" id="767515"/>
    <lineage>
        <taxon>Archaea</taxon>
        <taxon>Methanobacteriati</taxon>
        <taxon>Methanobacteriota</taxon>
        <taxon>Stenosarchaea group</taxon>
        <taxon>Halobacteria</taxon>
        <taxon>Halobacteriales</taxon>
        <taxon>Haloferacaceae</taxon>
        <taxon>Haloplanus</taxon>
    </lineage>
</organism>
<sequence length="113" mass="12325">MSSGHMVIYRGCTPVIDSRYEGDGARTPAEAVVEAVAAAADVDPLELPPLHEYVDPDALNELFQQHERSGEADTVLSFRIDHWNVFVRADGRIRVCDGTQATDPTPVFDSPTA</sequence>